<keyword evidence="13" id="KW-1185">Reference proteome</keyword>
<accession>A0A6B9ZQ84</accession>
<reference evidence="12 13" key="1">
    <citation type="submission" date="2020-01" db="EMBL/GenBank/DDBJ databases">
        <title>Complete genome sequence of Chitinophaga sp. H33E-04 isolated from quinoa roots.</title>
        <authorList>
            <person name="Weon H.-Y."/>
            <person name="Lee S.A."/>
        </authorList>
    </citation>
    <scope>NUCLEOTIDE SEQUENCE [LARGE SCALE GENOMIC DNA]</scope>
    <source>
        <strain evidence="12 13">H33E-04</strain>
    </source>
</reference>
<feature type="coiled-coil region" evidence="9">
    <location>
        <begin position="527"/>
        <end position="554"/>
    </location>
</feature>
<keyword evidence="10" id="KW-1133">Transmembrane helix</keyword>
<feature type="domain" description="Histidine kinase/HSP90-like ATPase" evidence="11">
    <location>
        <begin position="656"/>
        <end position="754"/>
    </location>
</feature>
<dbReference type="Proteomes" id="UP000476411">
    <property type="component" value="Chromosome"/>
</dbReference>
<dbReference type="SMART" id="SM00028">
    <property type="entry name" value="TPR"/>
    <property type="match status" value="3"/>
</dbReference>
<evidence type="ECO:0000256" key="1">
    <source>
        <dbReference type="ARBA" id="ARBA00000085"/>
    </source>
</evidence>
<feature type="transmembrane region" description="Helical" evidence="10">
    <location>
        <begin position="504"/>
        <end position="524"/>
    </location>
</feature>
<evidence type="ECO:0000256" key="3">
    <source>
        <dbReference type="ARBA" id="ARBA00022553"/>
    </source>
</evidence>
<dbReference type="AlphaFoldDB" id="A0A6B9ZQ84"/>
<keyword evidence="9" id="KW-0175">Coiled coil</keyword>
<dbReference type="Pfam" id="PF13181">
    <property type="entry name" value="TPR_8"/>
    <property type="match status" value="2"/>
</dbReference>
<dbReference type="PROSITE" id="PS50005">
    <property type="entry name" value="TPR"/>
    <property type="match status" value="1"/>
</dbReference>
<evidence type="ECO:0000256" key="9">
    <source>
        <dbReference type="SAM" id="Coils"/>
    </source>
</evidence>
<keyword evidence="10" id="KW-0812">Transmembrane</keyword>
<dbReference type="Gene3D" id="1.25.40.10">
    <property type="entry name" value="Tetratricopeptide repeat domain"/>
    <property type="match status" value="2"/>
</dbReference>
<evidence type="ECO:0000256" key="6">
    <source>
        <dbReference type="ARBA" id="ARBA00022777"/>
    </source>
</evidence>
<proteinExistence type="predicted"/>
<keyword evidence="6" id="KW-0418">Kinase</keyword>
<organism evidence="12 13">
    <name type="scientific">Chitinophaga agri</name>
    <dbReference type="NCBI Taxonomy" id="2703787"/>
    <lineage>
        <taxon>Bacteria</taxon>
        <taxon>Pseudomonadati</taxon>
        <taxon>Bacteroidota</taxon>
        <taxon>Chitinophagia</taxon>
        <taxon>Chitinophagales</taxon>
        <taxon>Chitinophagaceae</taxon>
        <taxon>Chitinophaga</taxon>
    </lineage>
</organism>
<dbReference type="Gene3D" id="3.30.565.10">
    <property type="entry name" value="Histidine kinase-like ATPase, C-terminal domain"/>
    <property type="match status" value="1"/>
</dbReference>
<evidence type="ECO:0000313" key="13">
    <source>
        <dbReference type="Proteomes" id="UP000476411"/>
    </source>
</evidence>
<keyword evidence="5" id="KW-0547">Nucleotide-binding</keyword>
<dbReference type="InterPro" id="IPR019734">
    <property type="entry name" value="TPR_rpt"/>
</dbReference>
<evidence type="ECO:0000256" key="2">
    <source>
        <dbReference type="ARBA" id="ARBA00012438"/>
    </source>
</evidence>
<dbReference type="PANTHER" id="PTHR41523:SF8">
    <property type="entry name" value="ETHYLENE RESPONSE SENSOR PROTEIN"/>
    <property type="match status" value="1"/>
</dbReference>
<sequence length="771" mass="87751">MPGILPRYYAVIMLVLCTMTGYTQQQADNKEKELLRQLGDTKADSARVIRLLETGSYYVNKPGEETGDMHKALAYCRQALDLSNKTGFTRGEGGAYALMAQIYREKGDRKTGKTFAEKALTFFKNTTVASREAAAAWMEMSQYYTIDNDSDIAEKVRLYKNAVDILKVTAPNTIQLADALKFMGDLYGLQAEYPLALTLLKDALDIYHAHHKTDIQDILSLLGQMSVQVGQLKEGLNYQLQAVRLAEQAKDSTGTAMALYNRLGYIYNSLNKLPESVSSYEKSLQIAKRNHDTSAILVLSSNIAWSNIRMQQERKAIRIIKSALDTYPVKDTAIYIHIVTTMMEAYTSLKEYDESAYYYNRLLPNVRNTHSTEPYILNFQYAAINLFLAKHDLPGIAPHVAWLNELSKQTTDLRKLGAIQRYLFLADSANGNYVQAIQHYQRYKRLFDSIGDRNHDKQIAQMELQFQTEKKDLDIANKAKDIQSLQQKNELQQRTLRSEAISRSLLIAALILVILLLAVGYSRYRLKQQANKQLEEKQTAINLQNESLKQLVNEREWLLKEIHHRVKNNLQIVISLLNSQSVYLEDNVALSVIKESQHRMNSISLIHQKLYQGTNLSGIDMRDYIYELVLYLQDSFDTRGRIAFLPDVDRTVLDVSQAVPLGLILNEAITNAIKYAFTDQEEPKIFISLKQSDDHTLMMTVRDNGKGLPDDFDINTCTSLGVNLMQGLAKQLGGKLEMRNDKGVHMHIFLQKINLLSTRDNGTTNEYQVNI</sequence>
<dbReference type="KEGG" id="chih:GWR21_26320"/>
<keyword evidence="4" id="KW-0808">Transferase</keyword>
<dbReference type="EC" id="2.7.13.3" evidence="2"/>
<dbReference type="EMBL" id="CP048113">
    <property type="protein sequence ID" value="QHS62973.1"/>
    <property type="molecule type" value="Genomic_DNA"/>
</dbReference>
<dbReference type="Pfam" id="PF02518">
    <property type="entry name" value="HATPase_c"/>
    <property type="match status" value="1"/>
</dbReference>
<dbReference type="InterPro" id="IPR011990">
    <property type="entry name" value="TPR-like_helical_dom_sf"/>
</dbReference>
<evidence type="ECO:0000256" key="5">
    <source>
        <dbReference type="ARBA" id="ARBA00022741"/>
    </source>
</evidence>
<evidence type="ECO:0000256" key="10">
    <source>
        <dbReference type="SAM" id="Phobius"/>
    </source>
</evidence>
<comment type="catalytic activity">
    <reaction evidence="1">
        <text>ATP + protein L-histidine = ADP + protein N-phospho-L-histidine.</text>
        <dbReference type="EC" id="2.7.13.3"/>
    </reaction>
</comment>
<dbReference type="Gene3D" id="3.30.450.20">
    <property type="entry name" value="PAS domain"/>
    <property type="match status" value="1"/>
</dbReference>
<keyword evidence="10" id="KW-0472">Membrane</keyword>
<evidence type="ECO:0000256" key="8">
    <source>
        <dbReference type="PROSITE-ProRule" id="PRU00339"/>
    </source>
</evidence>
<dbReference type="SMART" id="SM00387">
    <property type="entry name" value="HATPase_c"/>
    <property type="match status" value="1"/>
</dbReference>
<dbReference type="InterPro" id="IPR036890">
    <property type="entry name" value="HATPase_C_sf"/>
</dbReference>
<dbReference type="InterPro" id="IPR003594">
    <property type="entry name" value="HATPase_dom"/>
</dbReference>
<keyword evidence="3" id="KW-0597">Phosphoprotein</keyword>
<evidence type="ECO:0000256" key="4">
    <source>
        <dbReference type="ARBA" id="ARBA00022679"/>
    </source>
</evidence>
<name>A0A6B9ZQ84_9BACT</name>
<dbReference type="RefSeq" id="WP_162334697.1">
    <property type="nucleotide sequence ID" value="NZ_CP048113.1"/>
</dbReference>
<dbReference type="SUPFAM" id="SSF55874">
    <property type="entry name" value="ATPase domain of HSP90 chaperone/DNA topoisomerase II/histidine kinase"/>
    <property type="match status" value="1"/>
</dbReference>
<dbReference type="Pfam" id="PF07568">
    <property type="entry name" value="HisKA_2"/>
    <property type="match status" value="1"/>
</dbReference>
<evidence type="ECO:0000259" key="11">
    <source>
        <dbReference type="SMART" id="SM00387"/>
    </source>
</evidence>
<dbReference type="PANTHER" id="PTHR41523">
    <property type="entry name" value="TWO-COMPONENT SYSTEM SENSOR PROTEIN"/>
    <property type="match status" value="1"/>
</dbReference>
<keyword evidence="7" id="KW-0067">ATP-binding</keyword>
<keyword evidence="8" id="KW-0802">TPR repeat</keyword>
<dbReference type="InterPro" id="IPR011495">
    <property type="entry name" value="Sig_transdc_His_kin_sub2_dim/P"/>
</dbReference>
<dbReference type="SUPFAM" id="SSF48452">
    <property type="entry name" value="TPR-like"/>
    <property type="match status" value="2"/>
</dbReference>
<gene>
    <name evidence="12" type="ORF">GWR21_26320</name>
</gene>
<evidence type="ECO:0000313" key="12">
    <source>
        <dbReference type="EMBL" id="QHS62973.1"/>
    </source>
</evidence>
<evidence type="ECO:0000256" key="7">
    <source>
        <dbReference type="ARBA" id="ARBA00022840"/>
    </source>
</evidence>
<protein>
    <recommendedName>
        <fullName evidence="2">histidine kinase</fullName>
        <ecNumber evidence="2">2.7.13.3</ecNumber>
    </recommendedName>
</protein>
<feature type="repeat" description="TPR" evidence="8">
    <location>
        <begin position="257"/>
        <end position="290"/>
    </location>
</feature>
<dbReference type="GO" id="GO:0004673">
    <property type="term" value="F:protein histidine kinase activity"/>
    <property type="evidence" value="ECO:0007669"/>
    <property type="project" value="UniProtKB-EC"/>
</dbReference>
<dbReference type="GO" id="GO:0005524">
    <property type="term" value="F:ATP binding"/>
    <property type="evidence" value="ECO:0007669"/>
    <property type="project" value="UniProtKB-KW"/>
</dbReference>